<evidence type="ECO:0000313" key="3">
    <source>
        <dbReference type="Proteomes" id="UP000217257"/>
    </source>
</evidence>
<accession>A0A250J1X9</accession>
<dbReference type="AlphaFoldDB" id="A0A250J1X9"/>
<reference evidence="2 3" key="1">
    <citation type="submission" date="2017-06" db="EMBL/GenBank/DDBJ databases">
        <title>Sequencing and comparative analysis of myxobacterial genomes.</title>
        <authorList>
            <person name="Rupp O."/>
            <person name="Goesmann A."/>
            <person name="Sogaard-Andersen L."/>
        </authorList>
    </citation>
    <scope>NUCLEOTIDE SEQUENCE [LARGE SCALE GENOMIC DNA]</scope>
    <source>
        <strain evidence="2 3">DSM 52655</strain>
    </source>
</reference>
<keyword evidence="1" id="KW-0732">Signal</keyword>
<evidence type="ECO:0000313" key="2">
    <source>
        <dbReference type="EMBL" id="ATB37530.1"/>
    </source>
</evidence>
<name>A0A250J1X9_9BACT</name>
<gene>
    <name evidence="2" type="ORF">CYFUS_002952</name>
</gene>
<dbReference type="KEGG" id="cfus:CYFUS_002952"/>
<organism evidence="2 3">
    <name type="scientific">Cystobacter fuscus</name>
    <dbReference type="NCBI Taxonomy" id="43"/>
    <lineage>
        <taxon>Bacteria</taxon>
        <taxon>Pseudomonadati</taxon>
        <taxon>Myxococcota</taxon>
        <taxon>Myxococcia</taxon>
        <taxon>Myxococcales</taxon>
        <taxon>Cystobacterineae</taxon>
        <taxon>Archangiaceae</taxon>
        <taxon>Cystobacter</taxon>
    </lineage>
</organism>
<evidence type="ECO:0008006" key="4">
    <source>
        <dbReference type="Google" id="ProtNLM"/>
    </source>
</evidence>
<dbReference type="EMBL" id="CP022098">
    <property type="protein sequence ID" value="ATB37530.1"/>
    <property type="molecule type" value="Genomic_DNA"/>
</dbReference>
<dbReference type="PROSITE" id="PS51257">
    <property type="entry name" value="PROKAR_LIPOPROTEIN"/>
    <property type="match status" value="1"/>
</dbReference>
<dbReference type="RefSeq" id="WP_095985840.1">
    <property type="nucleotide sequence ID" value="NZ_CP022098.1"/>
</dbReference>
<evidence type="ECO:0000256" key="1">
    <source>
        <dbReference type="SAM" id="SignalP"/>
    </source>
</evidence>
<sequence length="149" mass="15128">MKCSMLWLSLPLATFALGCGPAGQQFHGSYSGSDSFTVSVTGRGSSTGSGKMSFRISEGVDSDIVIVDSSGTCALPAEVEGNVATLRAGVTCTGELQGTTLSMTFTSGTAVLTGSSIQLESSGTLTYSASGQSFPGTFVRSNSLTRIAK</sequence>
<feature type="signal peptide" evidence="1">
    <location>
        <begin position="1"/>
        <end position="18"/>
    </location>
</feature>
<protein>
    <recommendedName>
        <fullName evidence="4">Lipoprotein</fullName>
    </recommendedName>
</protein>
<feature type="chain" id="PRO_5012309712" description="Lipoprotein" evidence="1">
    <location>
        <begin position="19"/>
        <end position="149"/>
    </location>
</feature>
<dbReference type="Proteomes" id="UP000217257">
    <property type="component" value="Chromosome"/>
</dbReference>
<proteinExistence type="predicted"/>